<dbReference type="GO" id="GO:0008119">
    <property type="term" value="F:thiopurine S-methyltransferase activity"/>
    <property type="evidence" value="ECO:0007669"/>
    <property type="project" value="TreeGrafter"/>
</dbReference>
<dbReference type="SUPFAM" id="SSF53335">
    <property type="entry name" value="S-adenosyl-L-methionine-dependent methyltransferases"/>
    <property type="match status" value="1"/>
</dbReference>
<dbReference type="Pfam" id="PF05724">
    <property type="entry name" value="TPMT"/>
    <property type="match status" value="1"/>
</dbReference>
<dbReference type="PANTHER" id="PTHR10259">
    <property type="entry name" value="THIOPURINE S-METHYLTRANSFERASE"/>
    <property type="match status" value="1"/>
</dbReference>
<evidence type="ECO:0000256" key="3">
    <source>
        <dbReference type="ARBA" id="ARBA00022691"/>
    </source>
</evidence>
<evidence type="ECO:0000313" key="4">
    <source>
        <dbReference type="EMBL" id="KAK2141201.1"/>
    </source>
</evidence>
<dbReference type="PANTHER" id="PTHR10259:SF11">
    <property type="entry name" value="THIOPURINE S-METHYLTRANSFERASE"/>
    <property type="match status" value="1"/>
</dbReference>
<dbReference type="PROSITE" id="PS51585">
    <property type="entry name" value="SAM_MT_TPMT"/>
    <property type="match status" value="1"/>
</dbReference>
<dbReference type="Proteomes" id="UP001208570">
    <property type="component" value="Unassembled WGS sequence"/>
</dbReference>
<evidence type="ECO:0000256" key="2">
    <source>
        <dbReference type="ARBA" id="ARBA00022679"/>
    </source>
</evidence>
<keyword evidence="1" id="KW-0489">Methyltransferase</keyword>
<dbReference type="GO" id="GO:0032259">
    <property type="term" value="P:methylation"/>
    <property type="evidence" value="ECO:0007669"/>
    <property type="project" value="UniProtKB-KW"/>
</dbReference>
<evidence type="ECO:0000313" key="5">
    <source>
        <dbReference type="Proteomes" id="UP001208570"/>
    </source>
</evidence>
<evidence type="ECO:0008006" key="6">
    <source>
        <dbReference type="Google" id="ProtNLM"/>
    </source>
</evidence>
<name>A0AAD9IV86_9ANNE</name>
<keyword evidence="2" id="KW-0808">Transferase</keyword>
<dbReference type="AlphaFoldDB" id="A0AAD9IV86"/>
<protein>
    <recommendedName>
        <fullName evidence="6">Thiopurine S-methyltransferase</fullName>
    </recommendedName>
</protein>
<dbReference type="EMBL" id="JAODUP010001141">
    <property type="protein sequence ID" value="KAK2141201.1"/>
    <property type="molecule type" value="Genomic_DNA"/>
</dbReference>
<accession>A0AAD9IV86</accession>
<evidence type="ECO:0000256" key="1">
    <source>
        <dbReference type="ARBA" id="ARBA00022603"/>
    </source>
</evidence>
<gene>
    <name evidence="4" type="ORF">LSH36_1141g00012</name>
</gene>
<dbReference type="InterPro" id="IPR029063">
    <property type="entry name" value="SAM-dependent_MTases_sf"/>
</dbReference>
<proteinExistence type="predicted"/>
<dbReference type="Gene3D" id="3.40.50.150">
    <property type="entry name" value="Vaccinia Virus protein VP39"/>
    <property type="match status" value="1"/>
</dbReference>
<sequence>MMVYIVESPLRWCHRELCVQLLSGFRIMSFKTKYHPTSSEYWKKAWECKDTVWHVDQIDRDTAGVFDAIWDRGGIVAIDPTQVAKYLKLIESLMAPGCQYVVQQMIYNIPGRSGPPYYVSLEQLQNIFGSQFNFEVLANFPSPYCQKVFNTASLSLEVIKTTKK</sequence>
<organism evidence="4 5">
    <name type="scientific">Paralvinella palmiformis</name>
    <dbReference type="NCBI Taxonomy" id="53620"/>
    <lineage>
        <taxon>Eukaryota</taxon>
        <taxon>Metazoa</taxon>
        <taxon>Spiralia</taxon>
        <taxon>Lophotrochozoa</taxon>
        <taxon>Annelida</taxon>
        <taxon>Polychaeta</taxon>
        <taxon>Sedentaria</taxon>
        <taxon>Canalipalpata</taxon>
        <taxon>Terebellida</taxon>
        <taxon>Terebelliformia</taxon>
        <taxon>Alvinellidae</taxon>
        <taxon>Paralvinella</taxon>
    </lineage>
</organism>
<comment type="caution">
    <text evidence="4">The sequence shown here is derived from an EMBL/GenBank/DDBJ whole genome shotgun (WGS) entry which is preliminary data.</text>
</comment>
<keyword evidence="5" id="KW-1185">Reference proteome</keyword>
<keyword evidence="3" id="KW-0949">S-adenosyl-L-methionine</keyword>
<dbReference type="InterPro" id="IPR008854">
    <property type="entry name" value="TPMT"/>
</dbReference>
<reference evidence="4" key="1">
    <citation type="journal article" date="2023" name="Mol. Biol. Evol.">
        <title>Third-Generation Sequencing Reveals the Adaptive Role of the Epigenome in Three Deep-Sea Polychaetes.</title>
        <authorList>
            <person name="Perez M."/>
            <person name="Aroh O."/>
            <person name="Sun Y."/>
            <person name="Lan Y."/>
            <person name="Juniper S.K."/>
            <person name="Young C.R."/>
            <person name="Angers B."/>
            <person name="Qian P.Y."/>
        </authorList>
    </citation>
    <scope>NUCLEOTIDE SEQUENCE</scope>
    <source>
        <strain evidence="4">P08H-3</strain>
    </source>
</reference>